<dbReference type="InterPro" id="IPR027417">
    <property type="entry name" value="P-loop_NTPase"/>
</dbReference>
<dbReference type="InterPro" id="IPR003593">
    <property type="entry name" value="AAA+_ATPase"/>
</dbReference>
<comment type="caution">
    <text evidence="5">The sequence shown here is derived from an EMBL/GenBank/DDBJ whole genome shotgun (WGS) entry which is preliminary data.</text>
</comment>
<name>A0A6L5YQ80_9FIRM</name>
<evidence type="ECO:0000256" key="1">
    <source>
        <dbReference type="ARBA" id="ARBA00006354"/>
    </source>
</evidence>
<dbReference type="RefSeq" id="WP_154429538.1">
    <property type="nucleotide sequence ID" value="NZ_VUNI01000007.1"/>
</dbReference>
<dbReference type="PANTHER" id="PTHR32039:SF7">
    <property type="entry name" value="COMPETENCE PROTEIN COMM"/>
    <property type="match status" value="1"/>
</dbReference>
<dbReference type="Gene3D" id="3.30.230.10">
    <property type="match status" value="1"/>
</dbReference>
<keyword evidence="6" id="KW-1185">Reference proteome</keyword>
<reference evidence="5 6" key="1">
    <citation type="submission" date="2019-08" db="EMBL/GenBank/DDBJ databases">
        <title>In-depth cultivation of the pig gut microbiome towards novel bacterial diversity and tailored functional studies.</title>
        <authorList>
            <person name="Wylensek D."/>
            <person name="Hitch T.C.A."/>
            <person name="Clavel T."/>
        </authorList>
    </citation>
    <scope>NUCLEOTIDE SEQUENCE [LARGE SCALE GENOMIC DNA]</scope>
    <source>
        <strain evidence="5 6">MUC/MUC-530-WT-4D</strain>
    </source>
</reference>
<dbReference type="Pfam" id="PF13541">
    <property type="entry name" value="ChlI"/>
    <property type="match status" value="1"/>
</dbReference>
<dbReference type="AlphaFoldDB" id="A0A6L5YQ80"/>
<dbReference type="InterPro" id="IPR004482">
    <property type="entry name" value="Mg_chelat-rel"/>
</dbReference>
<sequence length="510" mass="57341">MYSTVMTSIVEGINTLPIFVEADISDGMPMFDMVGNLGPEVREARERVRTALHNCGIILPAKRITINLAPGNIRKNGTAFDLPIAIGILSSMGIVDERLCNGKMFVGELNLRGEILPVNGVFPMVSDGVKNGCRSFVVPLDNMREAELAAGAEVYGFSHLKEIIEFLNDGNYTKRTYNIEESKPEMKQMDFAEVNGQHYLKRACEIAASGMHNLLMIGPPGAGKTMISERVATILPPLTDEEKMELSKIYSVCGMLSKMNALLSKRPFRSPHHTITKAGLIGGGTNLHPGELSLAHHGVLFLDELTEFQKSTLELLRQPLEDHQIRLVRGNGAVSYPASVLLLAAMNPCGCGYYPDMQRCRCTPASLKRYFNRISQPLLDRIDICVEAQPLSYQELTGKAKNESSETIRDRVVRCHEIQYERFKKEEFLHNTQIPVSKLKQYCGLEEKEERYMEHMYEKMGMTGRTYHKILRVARTIADMEECERIQMRHLNEAICYRSVNEKFWGGGNA</sequence>
<evidence type="ECO:0000313" key="6">
    <source>
        <dbReference type="Proteomes" id="UP000474024"/>
    </source>
</evidence>
<feature type="domain" description="AAA+ ATPase" evidence="4">
    <location>
        <begin position="210"/>
        <end position="381"/>
    </location>
</feature>
<comment type="similarity">
    <text evidence="1">Belongs to the Mg-chelatase subunits D/I family. ComM subfamily.</text>
</comment>
<dbReference type="InterPro" id="IPR014721">
    <property type="entry name" value="Ribsml_uS5_D2-typ_fold_subgr"/>
</dbReference>
<dbReference type="InterPro" id="IPR020568">
    <property type="entry name" value="Ribosomal_Su5_D2-typ_SF"/>
</dbReference>
<organism evidence="5 6">
    <name type="scientific">Roseburia porci</name>
    <dbReference type="NCBI Taxonomy" id="2605790"/>
    <lineage>
        <taxon>Bacteria</taxon>
        <taxon>Bacillati</taxon>
        <taxon>Bacillota</taxon>
        <taxon>Clostridia</taxon>
        <taxon>Lachnospirales</taxon>
        <taxon>Lachnospiraceae</taxon>
        <taxon>Roseburia</taxon>
    </lineage>
</organism>
<gene>
    <name evidence="5" type="ORF">FYJ75_05885</name>
</gene>
<protein>
    <submittedName>
        <fullName evidence="5">YifB family Mg chelatase-like AAA ATPase</fullName>
    </submittedName>
</protein>
<dbReference type="InterPro" id="IPR001208">
    <property type="entry name" value="MCM_dom"/>
</dbReference>
<keyword evidence="2" id="KW-0547">Nucleotide-binding</keyword>
<keyword evidence="3" id="KW-0067">ATP-binding</keyword>
<accession>A0A6L5YQ80</accession>
<dbReference type="InterPro" id="IPR025158">
    <property type="entry name" value="Mg_chelat-rel_C"/>
</dbReference>
<dbReference type="NCBIfam" id="TIGR00368">
    <property type="entry name" value="YifB family Mg chelatase-like AAA ATPase"/>
    <property type="match status" value="1"/>
</dbReference>
<evidence type="ECO:0000256" key="2">
    <source>
        <dbReference type="ARBA" id="ARBA00022741"/>
    </source>
</evidence>
<dbReference type="EMBL" id="VUNI01000007">
    <property type="protein sequence ID" value="MST74570.1"/>
    <property type="molecule type" value="Genomic_DNA"/>
</dbReference>
<dbReference type="PANTHER" id="PTHR32039">
    <property type="entry name" value="MAGNESIUM-CHELATASE SUBUNIT CHLI"/>
    <property type="match status" value="1"/>
</dbReference>
<dbReference type="SUPFAM" id="SSF52540">
    <property type="entry name" value="P-loop containing nucleoside triphosphate hydrolases"/>
    <property type="match status" value="1"/>
</dbReference>
<dbReference type="InterPro" id="IPR000523">
    <property type="entry name" value="Mg_chelatse_chII-like_cat_dom"/>
</dbReference>
<dbReference type="InterPro" id="IPR045006">
    <property type="entry name" value="CHLI-like"/>
</dbReference>
<dbReference type="Proteomes" id="UP000474024">
    <property type="component" value="Unassembled WGS sequence"/>
</dbReference>
<proteinExistence type="inferred from homology"/>
<evidence type="ECO:0000313" key="5">
    <source>
        <dbReference type="EMBL" id="MST74570.1"/>
    </source>
</evidence>
<dbReference type="Pfam" id="PF13335">
    <property type="entry name" value="Mg_chelatase_C"/>
    <property type="match status" value="1"/>
</dbReference>
<evidence type="ECO:0000259" key="4">
    <source>
        <dbReference type="SMART" id="SM00382"/>
    </source>
</evidence>
<dbReference type="PRINTS" id="PR01657">
    <property type="entry name" value="MCMFAMILY"/>
</dbReference>
<evidence type="ECO:0000256" key="3">
    <source>
        <dbReference type="ARBA" id="ARBA00022840"/>
    </source>
</evidence>
<dbReference type="SMART" id="SM00382">
    <property type="entry name" value="AAA"/>
    <property type="match status" value="1"/>
</dbReference>
<dbReference type="GO" id="GO:0005524">
    <property type="term" value="F:ATP binding"/>
    <property type="evidence" value="ECO:0007669"/>
    <property type="project" value="UniProtKB-KW"/>
</dbReference>
<dbReference type="Pfam" id="PF01078">
    <property type="entry name" value="Mg_chelatase"/>
    <property type="match status" value="1"/>
</dbReference>
<dbReference type="Gene3D" id="3.40.50.300">
    <property type="entry name" value="P-loop containing nucleotide triphosphate hydrolases"/>
    <property type="match status" value="1"/>
</dbReference>
<dbReference type="GO" id="GO:0003677">
    <property type="term" value="F:DNA binding"/>
    <property type="evidence" value="ECO:0007669"/>
    <property type="project" value="InterPro"/>
</dbReference>
<dbReference type="SUPFAM" id="SSF54211">
    <property type="entry name" value="Ribosomal protein S5 domain 2-like"/>
    <property type="match status" value="1"/>
</dbReference>